<organism evidence="2 4">
    <name type="scientific">Legionella cincinnatiensis</name>
    <dbReference type="NCBI Taxonomy" id="28085"/>
    <lineage>
        <taxon>Bacteria</taxon>
        <taxon>Pseudomonadati</taxon>
        <taxon>Pseudomonadota</taxon>
        <taxon>Gammaproteobacteria</taxon>
        <taxon>Legionellales</taxon>
        <taxon>Legionellaceae</taxon>
        <taxon>Legionella</taxon>
    </lineage>
</organism>
<dbReference type="RefSeq" id="WP_058465330.1">
    <property type="nucleotide sequence ID" value="NZ_CAAAHQ010000005.1"/>
</dbReference>
<dbReference type="EMBL" id="LNXX01000042">
    <property type="protein sequence ID" value="KTC83488.1"/>
    <property type="molecule type" value="Genomic_DNA"/>
</dbReference>
<dbReference type="OrthoDB" id="9884673at2"/>
<proteinExistence type="predicted"/>
<evidence type="ECO:0000313" key="2">
    <source>
        <dbReference type="EMBL" id="STX35577.1"/>
    </source>
</evidence>
<protein>
    <submittedName>
        <fullName evidence="2">Uncharacterized protein</fullName>
    </submittedName>
</protein>
<evidence type="ECO:0000313" key="3">
    <source>
        <dbReference type="Proteomes" id="UP000054854"/>
    </source>
</evidence>
<reference evidence="2 4" key="2">
    <citation type="submission" date="2018-06" db="EMBL/GenBank/DDBJ databases">
        <authorList>
            <consortium name="Pathogen Informatics"/>
            <person name="Doyle S."/>
        </authorList>
    </citation>
    <scope>NUCLEOTIDE SEQUENCE [LARGE SCALE GENOMIC DNA]</scope>
    <source>
        <strain evidence="2 4">NCTC12438</strain>
    </source>
</reference>
<dbReference type="Proteomes" id="UP000255316">
    <property type="component" value="Unassembled WGS sequence"/>
</dbReference>
<sequence length="132" mass="15288">MFQLKLFNNQHNENLMTAKPCFSAYKRAFDEAVKNYDPSQKNPYINIKITSDFPNKEDVMKWNSSLTQLYAQINTKLNEYMSDYNMSVKQSSSGWTHTFTHLLNVKGIETMQQLLADISLELNSQVDSSFCP</sequence>
<name>A0A378IJX9_9GAMM</name>
<evidence type="ECO:0000313" key="4">
    <source>
        <dbReference type="Proteomes" id="UP000255316"/>
    </source>
</evidence>
<gene>
    <name evidence="1" type="ORF">Lcin_2175</name>
    <name evidence="2" type="ORF">NCTC12438_02193</name>
</gene>
<evidence type="ECO:0000313" key="1">
    <source>
        <dbReference type="EMBL" id="KTC83488.1"/>
    </source>
</evidence>
<dbReference type="EMBL" id="UGNX01000001">
    <property type="protein sequence ID" value="STX35577.1"/>
    <property type="molecule type" value="Genomic_DNA"/>
</dbReference>
<reference evidence="1 3" key="1">
    <citation type="submission" date="2015-11" db="EMBL/GenBank/DDBJ databases">
        <title>Genomic analysis of 38 Legionella species identifies large and diverse effector repertoires.</title>
        <authorList>
            <person name="Burstein D."/>
            <person name="Amaro F."/>
            <person name="Zusman T."/>
            <person name="Lifshitz Z."/>
            <person name="Cohen O."/>
            <person name="Gilbert J.A."/>
            <person name="Pupko T."/>
            <person name="Shuman H.A."/>
            <person name="Segal G."/>
        </authorList>
    </citation>
    <scope>NUCLEOTIDE SEQUENCE [LARGE SCALE GENOMIC DNA]</scope>
    <source>
        <strain evidence="1 3">CDC#72-OH-14</strain>
    </source>
</reference>
<accession>A0A378IJX9</accession>
<dbReference type="AlphaFoldDB" id="A0A378IJX9"/>
<dbReference type="STRING" id="28085.Lcin_2175"/>
<keyword evidence="3" id="KW-1185">Reference proteome</keyword>
<dbReference type="Proteomes" id="UP000054854">
    <property type="component" value="Unassembled WGS sequence"/>
</dbReference>